<dbReference type="GO" id="GO:0020037">
    <property type="term" value="F:heme binding"/>
    <property type="evidence" value="ECO:0007669"/>
    <property type="project" value="InterPro"/>
</dbReference>
<organism evidence="2 3">
    <name type="scientific">Calditerrivibrio nitroreducens</name>
    <dbReference type="NCBI Taxonomy" id="477976"/>
    <lineage>
        <taxon>Bacteria</taxon>
        <taxon>Pseudomonadati</taxon>
        <taxon>Deferribacterota</taxon>
        <taxon>Deferribacteres</taxon>
        <taxon>Deferribacterales</taxon>
        <taxon>Calditerrivibrionaceae</taxon>
    </lineage>
</organism>
<evidence type="ECO:0000313" key="3">
    <source>
        <dbReference type="Proteomes" id="UP000242881"/>
    </source>
</evidence>
<evidence type="ECO:0000256" key="1">
    <source>
        <dbReference type="SAM" id="SignalP"/>
    </source>
</evidence>
<dbReference type="AlphaFoldDB" id="A0A2J6WKP9"/>
<feature type="signal peptide" evidence="1">
    <location>
        <begin position="1"/>
        <end position="22"/>
    </location>
</feature>
<gene>
    <name evidence="2" type="ORF">C0187_04790</name>
</gene>
<sequence length="108" mass="12628">MKKLVYFVSILMLVVFVTSLFAANTRDGRRKFRKNCYQMCHKKDGITPSSYTAAKWDSYFTNNMEKLKKVHKNNELEKSKLSVEELNNIHQYLMEHSLDSKAPETCEG</sequence>
<accession>A0A2J6WKP9</accession>
<dbReference type="Proteomes" id="UP000242881">
    <property type="component" value="Unassembled WGS sequence"/>
</dbReference>
<reference evidence="2 3" key="1">
    <citation type="submission" date="2018-01" db="EMBL/GenBank/DDBJ databases">
        <title>Metagenomic assembled genomes from two thermal pools in the Uzon Caldera, Kamchatka, Russia.</title>
        <authorList>
            <person name="Wilkins L."/>
            <person name="Ettinger C."/>
        </authorList>
    </citation>
    <scope>NUCLEOTIDE SEQUENCE [LARGE SCALE GENOMIC DNA]</scope>
    <source>
        <strain evidence="2">ZAV-05</strain>
    </source>
</reference>
<name>A0A2J6WKP9_9BACT</name>
<evidence type="ECO:0000313" key="2">
    <source>
        <dbReference type="EMBL" id="PMP70839.1"/>
    </source>
</evidence>
<feature type="chain" id="PRO_5014418055" evidence="1">
    <location>
        <begin position="23"/>
        <end position="108"/>
    </location>
</feature>
<comment type="caution">
    <text evidence="2">The sequence shown here is derived from an EMBL/GenBank/DDBJ whole genome shotgun (WGS) entry which is preliminary data.</text>
</comment>
<proteinExistence type="predicted"/>
<dbReference type="SUPFAM" id="SSF46626">
    <property type="entry name" value="Cytochrome c"/>
    <property type="match status" value="1"/>
</dbReference>
<dbReference type="InterPro" id="IPR036909">
    <property type="entry name" value="Cyt_c-like_dom_sf"/>
</dbReference>
<dbReference type="GO" id="GO:0009055">
    <property type="term" value="F:electron transfer activity"/>
    <property type="evidence" value="ECO:0007669"/>
    <property type="project" value="InterPro"/>
</dbReference>
<dbReference type="EMBL" id="PNIN01000048">
    <property type="protein sequence ID" value="PMP70839.1"/>
    <property type="molecule type" value="Genomic_DNA"/>
</dbReference>
<keyword evidence="1" id="KW-0732">Signal</keyword>
<protein>
    <submittedName>
        <fullName evidence="2">Cytochrome C</fullName>
    </submittedName>
</protein>